<dbReference type="AlphaFoldDB" id="A0AAV3YVE0"/>
<sequence length="160" mass="18046">MISANTKGQNALSENCRNSSFGLECTMTFSAIAVAATDVKLLKLHLITTFRASAYITANHPLEMITIDLTQMDMSSDGRDTVMVISDIFSKWAITVQVRDQTARIVVRVLVEEWFTVFGAPARIRSDQCRAFEADFISELREHYGIIKTRIDLYNLCWNG</sequence>
<accession>A0AAV3YVE0</accession>
<dbReference type="InterPro" id="IPR001584">
    <property type="entry name" value="Integrase_cat-core"/>
</dbReference>
<comment type="caution">
    <text evidence="2">The sequence shown here is derived from an EMBL/GenBank/DDBJ whole genome shotgun (WGS) entry which is preliminary data.</text>
</comment>
<dbReference type="SUPFAM" id="SSF53098">
    <property type="entry name" value="Ribonuclease H-like"/>
    <property type="match status" value="1"/>
</dbReference>
<protein>
    <submittedName>
        <fullName evidence="2">Pol polyprotein</fullName>
    </submittedName>
</protein>
<dbReference type="Gene3D" id="3.30.420.10">
    <property type="entry name" value="Ribonuclease H-like superfamily/Ribonuclease H"/>
    <property type="match status" value="1"/>
</dbReference>
<dbReference type="InterPro" id="IPR036397">
    <property type="entry name" value="RNaseH_sf"/>
</dbReference>
<dbReference type="Proteomes" id="UP000735302">
    <property type="component" value="Unassembled WGS sequence"/>
</dbReference>
<keyword evidence="3" id="KW-1185">Reference proteome</keyword>
<evidence type="ECO:0000313" key="2">
    <source>
        <dbReference type="EMBL" id="GFN86335.1"/>
    </source>
</evidence>
<dbReference type="PROSITE" id="PS50994">
    <property type="entry name" value="INTEGRASE"/>
    <property type="match status" value="1"/>
</dbReference>
<proteinExistence type="predicted"/>
<gene>
    <name evidence="2" type="ORF">PoB_001284100</name>
</gene>
<organism evidence="2 3">
    <name type="scientific">Plakobranchus ocellatus</name>
    <dbReference type="NCBI Taxonomy" id="259542"/>
    <lineage>
        <taxon>Eukaryota</taxon>
        <taxon>Metazoa</taxon>
        <taxon>Spiralia</taxon>
        <taxon>Lophotrochozoa</taxon>
        <taxon>Mollusca</taxon>
        <taxon>Gastropoda</taxon>
        <taxon>Heterobranchia</taxon>
        <taxon>Euthyneura</taxon>
        <taxon>Panpulmonata</taxon>
        <taxon>Sacoglossa</taxon>
        <taxon>Placobranchoidea</taxon>
        <taxon>Plakobranchidae</taxon>
        <taxon>Plakobranchus</taxon>
    </lineage>
</organism>
<evidence type="ECO:0000259" key="1">
    <source>
        <dbReference type="PROSITE" id="PS50994"/>
    </source>
</evidence>
<dbReference type="GO" id="GO:0003676">
    <property type="term" value="F:nucleic acid binding"/>
    <property type="evidence" value="ECO:0007669"/>
    <property type="project" value="InterPro"/>
</dbReference>
<dbReference type="Pfam" id="PF00665">
    <property type="entry name" value="rve"/>
    <property type="match status" value="1"/>
</dbReference>
<dbReference type="EMBL" id="BLXT01001517">
    <property type="protein sequence ID" value="GFN86335.1"/>
    <property type="molecule type" value="Genomic_DNA"/>
</dbReference>
<feature type="domain" description="Integrase catalytic" evidence="1">
    <location>
        <begin position="57"/>
        <end position="160"/>
    </location>
</feature>
<dbReference type="GO" id="GO:0015074">
    <property type="term" value="P:DNA integration"/>
    <property type="evidence" value="ECO:0007669"/>
    <property type="project" value="InterPro"/>
</dbReference>
<reference evidence="2 3" key="1">
    <citation type="journal article" date="2021" name="Elife">
        <title>Chloroplast acquisition without the gene transfer in kleptoplastic sea slugs, Plakobranchus ocellatus.</title>
        <authorList>
            <person name="Maeda T."/>
            <person name="Takahashi S."/>
            <person name="Yoshida T."/>
            <person name="Shimamura S."/>
            <person name="Takaki Y."/>
            <person name="Nagai Y."/>
            <person name="Toyoda A."/>
            <person name="Suzuki Y."/>
            <person name="Arimoto A."/>
            <person name="Ishii H."/>
            <person name="Satoh N."/>
            <person name="Nishiyama T."/>
            <person name="Hasebe M."/>
            <person name="Maruyama T."/>
            <person name="Minagawa J."/>
            <person name="Obokata J."/>
            <person name="Shigenobu S."/>
        </authorList>
    </citation>
    <scope>NUCLEOTIDE SEQUENCE [LARGE SCALE GENOMIC DNA]</scope>
</reference>
<evidence type="ECO:0000313" key="3">
    <source>
        <dbReference type="Proteomes" id="UP000735302"/>
    </source>
</evidence>
<dbReference type="InterPro" id="IPR012337">
    <property type="entry name" value="RNaseH-like_sf"/>
</dbReference>
<name>A0AAV3YVE0_9GAST</name>